<dbReference type="Pfam" id="PF06808">
    <property type="entry name" value="DctM"/>
    <property type="match status" value="1"/>
</dbReference>
<dbReference type="InterPro" id="IPR004681">
    <property type="entry name" value="TRAP_DctM"/>
</dbReference>
<comment type="subcellular location">
    <subcellularLocation>
        <location evidence="1">Cell inner membrane</location>
        <topology evidence="1">Multi-pass membrane protein</topology>
    </subcellularLocation>
</comment>
<feature type="transmembrane region" description="Helical" evidence="7">
    <location>
        <begin position="59"/>
        <end position="77"/>
    </location>
</feature>
<keyword evidence="2" id="KW-1003">Cell membrane</keyword>
<feature type="transmembrane region" description="Helical" evidence="7">
    <location>
        <begin position="139"/>
        <end position="165"/>
    </location>
</feature>
<feature type="transmembrane region" description="Helical" evidence="7">
    <location>
        <begin position="276"/>
        <end position="296"/>
    </location>
</feature>
<proteinExistence type="predicted"/>
<feature type="transmembrane region" description="Helical" evidence="7">
    <location>
        <begin position="308"/>
        <end position="334"/>
    </location>
</feature>
<accession>A0A1G8N663</accession>
<keyword evidence="6 7" id="KW-0472">Membrane</keyword>
<sequence length="435" mass="47045">MDDILITILMFLCLFIVLFLGLPVALGLGGTAVLFAYIFSPGTLMAAPSAFFSTPWQHILITVPLFIFMGNIIRYSGIAKTAYDAAYKLIGHLPGGLAMGTVQVCTIFAAITGITPPATITMGQIAYPSMMQYNYHKGIAIGSIGAGGALGALIPPSIPFIFYGILANESIGALFLGGIIPGLMLAIMYVIYIGVRCTVQPHMGPAIPRDERFTVKEKLASVAGIWPFLLLIFFVLGVIWLGVATPSEAAAVGAAGALFINIIYRSISWQIVKDSLIFTVKLVGMGFWILIAANFFTNVFSALGGQNVITSTVLAMPGGAWGALITMMLVILILGMIMDDWAIIMMVTPLFVPILNELNIDTLWFGVLFIVNIQVAYLTPPFGFVLFWLKSIMPEGVTMLDIYRSVIPFVIIQIIALILLILFPQLATWLPTTMQ</sequence>
<dbReference type="GO" id="GO:0005886">
    <property type="term" value="C:plasma membrane"/>
    <property type="evidence" value="ECO:0007669"/>
    <property type="project" value="UniProtKB-SubCell"/>
</dbReference>
<evidence type="ECO:0000256" key="1">
    <source>
        <dbReference type="ARBA" id="ARBA00004429"/>
    </source>
</evidence>
<dbReference type="RefSeq" id="WP_176764672.1">
    <property type="nucleotide sequence ID" value="NZ_FNEN01000005.1"/>
</dbReference>
<feature type="transmembrane region" description="Helical" evidence="7">
    <location>
        <begin position="401"/>
        <end position="423"/>
    </location>
</feature>
<feature type="transmembrane region" description="Helical" evidence="7">
    <location>
        <begin position="341"/>
        <end position="358"/>
    </location>
</feature>
<dbReference type="NCBIfam" id="TIGR00786">
    <property type="entry name" value="dctM"/>
    <property type="match status" value="1"/>
</dbReference>
<evidence type="ECO:0000256" key="4">
    <source>
        <dbReference type="ARBA" id="ARBA00022692"/>
    </source>
</evidence>
<dbReference type="GO" id="GO:0022857">
    <property type="term" value="F:transmembrane transporter activity"/>
    <property type="evidence" value="ECO:0007669"/>
    <property type="project" value="TreeGrafter"/>
</dbReference>
<dbReference type="AlphaFoldDB" id="A0A1G8N663"/>
<evidence type="ECO:0000259" key="8">
    <source>
        <dbReference type="Pfam" id="PF06808"/>
    </source>
</evidence>
<keyword evidence="5 7" id="KW-1133">Transmembrane helix</keyword>
<feature type="domain" description="TRAP C4-dicarboxylate transport system permease DctM subunit" evidence="8">
    <location>
        <begin position="11"/>
        <end position="426"/>
    </location>
</feature>
<evidence type="ECO:0000256" key="3">
    <source>
        <dbReference type="ARBA" id="ARBA00022519"/>
    </source>
</evidence>
<evidence type="ECO:0000256" key="6">
    <source>
        <dbReference type="ARBA" id="ARBA00023136"/>
    </source>
</evidence>
<feature type="transmembrane region" description="Helical" evidence="7">
    <location>
        <begin position="249"/>
        <end position="264"/>
    </location>
</feature>
<feature type="transmembrane region" description="Helical" evidence="7">
    <location>
        <begin position="219"/>
        <end position="243"/>
    </location>
</feature>
<evidence type="ECO:0000313" key="9">
    <source>
        <dbReference type="EMBL" id="SDI75576.1"/>
    </source>
</evidence>
<reference evidence="9 10" key="1">
    <citation type="submission" date="2016-10" db="EMBL/GenBank/DDBJ databases">
        <authorList>
            <person name="de Groot N.N."/>
        </authorList>
    </citation>
    <scope>NUCLEOTIDE SEQUENCE [LARGE SCALE GENOMIC DNA]</scope>
    <source>
        <strain evidence="9 10">DSM 21771</strain>
    </source>
</reference>
<dbReference type="PANTHER" id="PTHR33362">
    <property type="entry name" value="SIALIC ACID TRAP TRANSPORTER PERMEASE PROTEIN SIAT-RELATED"/>
    <property type="match status" value="1"/>
</dbReference>
<feature type="transmembrane region" description="Helical" evidence="7">
    <location>
        <begin position="6"/>
        <end position="39"/>
    </location>
</feature>
<feature type="transmembrane region" description="Helical" evidence="7">
    <location>
        <begin position="364"/>
        <end position="389"/>
    </location>
</feature>
<dbReference type="EMBL" id="FNEN01000005">
    <property type="protein sequence ID" value="SDI75576.1"/>
    <property type="molecule type" value="Genomic_DNA"/>
</dbReference>
<feature type="transmembrane region" description="Helical" evidence="7">
    <location>
        <begin position="171"/>
        <end position="195"/>
    </location>
</feature>
<keyword evidence="10" id="KW-1185">Reference proteome</keyword>
<organism evidence="9 10">
    <name type="scientific">Natribacillus halophilus</name>
    <dbReference type="NCBI Taxonomy" id="549003"/>
    <lineage>
        <taxon>Bacteria</taxon>
        <taxon>Bacillati</taxon>
        <taxon>Bacillota</taxon>
        <taxon>Bacilli</taxon>
        <taxon>Bacillales</taxon>
        <taxon>Bacillaceae</taxon>
        <taxon>Natribacillus</taxon>
    </lineage>
</organism>
<evidence type="ECO:0000256" key="5">
    <source>
        <dbReference type="ARBA" id="ARBA00022989"/>
    </source>
</evidence>
<name>A0A1G8N663_9BACI</name>
<keyword evidence="4 7" id="KW-0812">Transmembrane</keyword>
<dbReference type="PANTHER" id="PTHR33362:SF7">
    <property type="entry name" value="SLL1103 PROTEIN"/>
    <property type="match status" value="1"/>
</dbReference>
<protein>
    <submittedName>
        <fullName evidence="9">TRAP transporter, DctM subunit</fullName>
    </submittedName>
</protein>
<evidence type="ECO:0000256" key="7">
    <source>
        <dbReference type="SAM" id="Phobius"/>
    </source>
</evidence>
<dbReference type="PIRSF" id="PIRSF006066">
    <property type="entry name" value="HI0050"/>
    <property type="match status" value="1"/>
</dbReference>
<dbReference type="InterPro" id="IPR010656">
    <property type="entry name" value="DctM"/>
</dbReference>
<gene>
    <name evidence="9" type="ORF">SAMN04488123_105217</name>
</gene>
<evidence type="ECO:0000256" key="2">
    <source>
        <dbReference type="ARBA" id="ARBA00022475"/>
    </source>
</evidence>
<dbReference type="Proteomes" id="UP000198853">
    <property type="component" value="Unassembled WGS sequence"/>
</dbReference>
<keyword evidence="3" id="KW-0997">Cell inner membrane</keyword>
<evidence type="ECO:0000313" key="10">
    <source>
        <dbReference type="Proteomes" id="UP000198853"/>
    </source>
</evidence>